<reference evidence="1 2" key="1">
    <citation type="submission" date="2023-03" db="EMBL/GenBank/DDBJ databases">
        <title>High recombination rates correlate with genetic variation in Cardiocondyla obscurior ants.</title>
        <authorList>
            <person name="Errbii M."/>
        </authorList>
    </citation>
    <scope>NUCLEOTIDE SEQUENCE [LARGE SCALE GENOMIC DNA]</scope>
    <source>
        <strain evidence="1">Alpha-2009</strain>
        <tissue evidence="1">Whole body</tissue>
    </source>
</reference>
<comment type="caution">
    <text evidence="1">The sequence shown here is derived from an EMBL/GenBank/DDBJ whole genome shotgun (WGS) entry which is preliminary data.</text>
</comment>
<evidence type="ECO:0000313" key="2">
    <source>
        <dbReference type="Proteomes" id="UP001430953"/>
    </source>
</evidence>
<dbReference type="EMBL" id="JADYXP020000005">
    <property type="protein sequence ID" value="KAL0124840.1"/>
    <property type="molecule type" value="Genomic_DNA"/>
</dbReference>
<dbReference type="Proteomes" id="UP001430953">
    <property type="component" value="Unassembled WGS sequence"/>
</dbReference>
<organism evidence="1 2">
    <name type="scientific">Cardiocondyla obscurior</name>
    <dbReference type="NCBI Taxonomy" id="286306"/>
    <lineage>
        <taxon>Eukaryota</taxon>
        <taxon>Metazoa</taxon>
        <taxon>Ecdysozoa</taxon>
        <taxon>Arthropoda</taxon>
        <taxon>Hexapoda</taxon>
        <taxon>Insecta</taxon>
        <taxon>Pterygota</taxon>
        <taxon>Neoptera</taxon>
        <taxon>Endopterygota</taxon>
        <taxon>Hymenoptera</taxon>
        <taxon>Apocrita</taxon>
        <taxon>Aculeata</taxon>
        <taxon>Formicoidea</taxon>
        <taxon>Formicidae</taxon>
        <taxon>Myrmicinae</taxon>
        <taxon>Cardiocondyla</taxon>
    </lineage>
</organism>
<name>A0AAW2GBD9_9HYME</name>
<evidence type="ECO:0000313" key="1">
    <source>
        <dbReference type="EMBL" id="KAL0124840.1"/>
    </source>
</evidence>
<accession>A0AAW2GBD9</accession>
<sequence length="88" mass="9771">MTHKHRKQSHTISTNDADAHQTLDRDAHFTYFAMLDCLRGPRRTARCNGLLYPATHTHATTLSKSNAANASAKKLFSAFVISRDTAEA</sequence>
<gene>
    <name evidence="1" type="ORF">PUN28_006595</name>
</gene>
<proteinExistence type="predicted"/>
<keyword evidence="2" id="KW-1185">Reference proteome</keyword>
<dbReference type="AlphaFoldDB" id="A0AAW2GBD9"/>
<protein>
    <submittedName>
        <fullName evidence="1">Uncharacterized protein</fullName>
    </submittedName>
</protein>